<comment type="caution">
    <text evidence="12">The sequence shown here is derived from an EMBL/GenBank/DDBJ whole genome shotgun (WGS) entry which is preliminary data.</text>
</comment>
<accession>Q1ZLE8</accession>
<dbReference type="RefSeq" id="WP_005371726.1">
    <property type="nucleotide sequence ID" value="NZ_CH902602.1"/>
</dbReference>
<evidence type="ECO:0000313" key="13">
    <source>
        <dbReference type="Proteomes" id="UP000001603"/>
    </source>
</evidence>
<keyword evidence="6" id="KW-0812">Transmembrane</keyword>
<keyword evidence="4" id="KW-1003">Cell membrane</keyword>
<gene>
    <name evidence="12" type="ORF">VAS14_21106</name>
</gene>
<dbReference type="NCBIfam" id="TIGR01352">
    <property type="entry name" value="tonB_Cterm"/>
    <property type="match status" value="1"/>
</dbReference>
<evidence type="ECO:0000256" key="10">
    <source>
        <dbReference type="SAM" id="MobiDB-lite"/>
    </source>
</evidence>
<dbReference type="GO" id="GO:0005886">
    <property type="term" value="C:plasma membrane"/>
    <property type="evidence" value="ECO:0007669"/>
    <property type="project" value="UniProtKB-SubCell"/>
</dbReference>
<proteinExistence type="inferred from homology"/>
<comment type="subcellular location">
    <subcellularLocation>
        <location evidence="1">Cell inner membrane</location>
        <topology evidence="1">Single-pass membrane protein</topology>
        <orientation evidence="1">Periplasmic side</orientation>
    </subcellularLocation>
</comment>
<evidence type="ECO:0000256" key="3">
    <source>
        <dbReference type="ARBA" id="ARBA00022448"/>
    </source>
</evidence>
<dbReference type="PANTHER" id="PTHR33446">
    <property type="entry name" value="PROTEIN TONB-RELATED"/>
    <property type="match status" value="1"/>
</dbReference>
<feature type="region of interest" description="Disordered" evidence="10">
    <location>
        <begin position="49"/>
        <end position="77"/>
    </location>
</feature>
<organism evidence="12 13">
    <name type="scientific">Photobacterium angustum (strain S14 / CCUG 15956)</name>
    <name type="common">Vibrio sp. (strain S14 / CCUG 15956)</name>
    <dbReference type="NCBI Taxonomy" id="314292"/>
    <lineage>
        <taxon>Bacteria</taxon>
        <taxon>Pseudomonadati</taxon>
        <taxon>Pseudomonadota</taxon>
        <taxon>Gammaproteobacteria</taxon>
        <taxon>Vibrionales</taxon>
        <taxon>Vibrionaceae</taxon>
        <taxon>Photobacterium</taxon>
    </lineage>
</organism>
<reference evidence="12 13" key="1">
    <citation type="journal article" date="2009" name="Proc. Natl. Acad. Sci. U.S.A.">
        <title>The genomic basis of trophic strategy in marine bacteria.</title>
        <authorList>
            <person name="Lauro F.M."/>
            <person name="McDougald D."/>
            <person name="Thomas T."/>
            <person name="Williams T.J."/>
            <person name="Egan S."/>
            <person name="Rice S."/>
            <person name="DeMaere M.Z."/>
            <person name="Ting L."/>
            <person name="Ertan H."/>
            <person name="Johnson J."/>
            <person name="Ferriera S."/>
            <person name="Lapidus A."/>
            <person name="Anderson I."/>
            <person name="Kyrpides N."/>
            <person name="Munk A.C."/>
            <person name="Detter C."/>
            <person name="Han C.S."/>
            <person name="Brown M.V."/>
            <person name="Robb F.T."/>
            <person name="Kjelleberg S."/>
            <person name="Cavicchioli R."/>
        </authorList>
    </citation>
    <scope>NUCLEOTIDE SEQUENCE [LARGE SCALE GENOMIC DNA]</scope>
    <source>
        <strain evidence="12 13">S14</strain>
    </source>
</reference>
<evidence type="ECO:0000256" key="2">
    <source>
        <dbReference type="ARBA" id="ARBA00006555"/>
    </source>
</evidence>
<dbReference type="eggNOG" id="COG0810">
    <property type="taxonomic scope" value="Bacteria"/>
</dbReference>
<evidence type="ECO:0000256" key="4">
    <source>
        <dbReference type="ARBA" id="ARBA00022475"/>
    </source>
</evidence>
<evidence type="ECO:0000256" key="9">
    <source>
        <dbReference type="ARBA" id="ARBA00023136"/>
    </source>
</evidence>
<keyword evidence="5" id="KW-0997">Cell inner membrane</keyword>
<evidence type="ECO:0000256" key="6">
    <source>
        <dbReference type="ARBA" id="ARBA00022692"/>
    </source>
</evidence>
<dbReference type="InterPro" id="IPR006260">
    <property type="entry name" value="TonB/TolA_C"/>
</dbReference>
<dbReference type="PROSITE" id="PS52015">
    <property type="entry name" value="TONB_CTD"/>
    <property type="match status" value="1"/>
</dbReference>
<keyword evidence="9" id="KW-0472">Membrane</keyword>
<evidence type="ECO:0000313" key="12">
    <source>
        <dbReference type="EMBL" id="EAS63069.1"/>
    </source>
</evidence>
<dbReference type="SUPFAM" id="SSF74653">
    <property type="entry name" value="TolA/TonB C-terminal domain"/>
    <property type="match status" value="1"/>
</dbReference>
<feature type="domain" description="TonB C-terminal" evidence="11">
    <location>
        <begin position="120"/>
        <end position="212"/>
    </location>
</feature>
<keyword evidence="7" id="KW-0653">Protein transport</keyword>
<feature type="compositionally biased region" description="Basic and acidic residues" evidence="10">
    <location>
        <begin position="49"/>
        <end position="60"/>
    </location>
</feature>
<evidence type="ECO:0000256" key="5">
    <source>
        <dbReference type="ARBA" id="ARBA00022519"/>
    </source>
</evidence>
<dbReference type="GO" id="GO:0015031">
    <property type="term" value="P:protein transport"/>
    <property type="evidence" value="ECO:0007669"/>
    <property type="project" value="UniProtKB-KW"/>
</dbReference>
<evidence type="ECO:0000259" key="11">
    <source>
        <dbReference type="PROSITE" id="PS52015"/>
    </source>
</evidence>
<dbReference type="HOGENOM" id="CLU_108529_1_0_6"/>
<evidence type="ECO:0000256" key="8">
    <source>
        <dbReference type="ARBA" id="ARBA00022989"/>
    </source>
</evidence>
<dbReference type="GO" id="GO:0055085">
    <property type="term" value="P:transmembrane transport"/>
    <property type="evidence" value="ECO:0007669"/>
    <property type="project" value="InterPro"/>
</dbReference>
<dbReference type="InterPro" id="IPR051045">
    <property type="entry name" value="TonB-dependent_transducer"/>
</dbReference>
<dbReference type="InterPro" id="IPR037682">
    <property type="entry name" value="TonB_C"/>
</dbReference>
<keyword evidence="3" id="KW-0813">Transport</keyword>
<evidence type="ECO:0000256" key="1">
    <source>
        <dbReference type="ARBA" id="ARBA00004383"/>
    </source>
</evidence>
<name>Q1ZLE8_PHOAS</name>
<dbReference type="EMBL" id="AAOJ01000011">
    <property type="protein sequence ID" value="EAS63069.1"/>
    <property type="molecule type" value="Genomic_DNA"/>
</dbReference>
<dbReference type="AlphaFoldDB" id="Q1ZLE8"/>
<dbReference type="OrthoDB" id="1628901at2"/>
<evidence type="ECO:0000256" key="7">
    <source>
        <dbReference type="ARBA" id="ARBA00022927"/>
    </source>
</evidence>
<dbReference type="Proteomes" id="UP000001603">
    <property type="component" value="Unassembled WGS sequence"/>
</dbReference>
<feature type="compositionally biased region" description="Pro residues" evidence="10">
    <location>
        <begin position="61"/>
        <end position="74"/>
    </location>
</feature>
<dbReference type="Pfam" id="PF03544">
    <property type="entry name" value="TonB_C"/>
    <property type="match status" value="1"/>
</dbReference>
<comment type="similarity">
    <text evidence="2">Belongs to the TonB family.</text>
</comment>
<dbReference type="Gene3D" id="3.30.1150.10">
    <property type="match status" value="1"/>
</dbReference>
<sequence length="212" mass="23281">MRYLVSIALALVVSLGLFWGMDKLVNKERHELTSDEDLRMVDFIHVKQNEKIQEKKRELPKPPPPPKRPPPPPEMKVTATVKPVMEQMPMDTPQLDLPVNVTGGSVLGHYSQGGGAQAVGGNNGPIPLATFQPSMPRKAARSGLEKGIVLLEFIVNERGAVENVKVLKETPRKLGLGKAAKKTVSKWTFKPKMVDGKPASAKMSQEIEFSTN</sequence>
<protein>
    <submittedName>
        <fullName evidence="12">Putative TonB2 protein</fullName>
    </submittedName>
</protein>
<keyword evidence="8" id="KW-1133">Transmembrane helix</keyword>